<reference evidence="2 3" key="1">
    <citation type="submission" date="2017-01" db="EMBL/GenBank/DDBJ databases">
        <authorList>
            <person name="Mah S.A."/>
            <person name="Swanson W.J."/>
            <person name="Moy G.W."/>
            <person name="Vacquier V.D."/>
        </authorList>
    </citation>
    <scope>NUCLEOTIDE SEQUENCE [LARGE SCALE GENOMIC DNA]</scope>
    <source>
        <strain evidence="2 3">DSM 16927</strain>
    </source>
</reference>
<proteinExistence type="predicted"/>
<reference evidence="1 4" key="2">
    <citation type="submission" date="2018-11" db="EMBL/GenBank/DDBJ databases">
        <title>Proposal to divide the Flavobacteriaceae and reorganize its genera based on Amino Acid Identity values calculated from whole genome sequences.</title>
        <authorList>
            <person name="Nicholson A.C."/>
            <person name="Gulvik C.A."/>
            <person name="Whitney A.M."/>
            <person name="Humrighouse B.W."/>
            <person name="Bell M."/>
            <person name="Holmes B."/>
            <person name="Steigerwalt A.G."/>
            <person name="Villarma A."/>
            <person name="Sheth M."/>
            <person name="Batra D."/>
            <person name="Pryor J."/>
            <person name="Bernardet J.-F."/>
            <person name="Hugo C."/>
            <person name="Kampfer P."/>
            <person name="Newman J."/>
            <person name="McQuiston J.R."/>
        </authorList>
    </citation>
    <scope>NUCLEOTIDE SEQUENCE [LARGE SCALE GENOMIC DNA]</scope>
    <source>
        <strain evidence="1 4">DSM 16927</strain>
    </source>
</reference>
<evidence type="ECO:0000313" key="3">
    <source>
        <dbReference type="Proteomes" id="UP000186106"/>
    </source>
</evidence>
<name>A0A1N7I7Z8_9FLAO</name>
<gene>
    <name evidence="1" type="ORF">EG359_14945</name>
    <name evidence="2" type="ORF">SAMN05421768_103179</name>
</gene>
<sequence>MNNPFTPNINKINFENKVLRFQNNEGCNTMVVNTIHAKINTQNVYQSFLSICEEYHINYEAFLIENICKICIMINGYESYTLTYEDKNKDVSIELASVLYQQLSIQIRNIDFVNKARK</sequence>
<dbReference type="KEGG" id="cjt:EG359_14945"/>
<dbReference type="OrthoDB" id="1273969at2"/>
<organism evidence="2 3">
    <name type="scientific">Chryseobacterium joostei</name>
    <dbReference type="NCBI Taxonomy" id="112234"/>
    <lineage>
        <taxon>Bacteria</taxon>
        <taxon>Pseudomonadati</taxon>
        <taxon>Bacteroidota</taxon>
        <taxon>Flavobacteriia</taxon>
        <taxon>Flavobacteriales</taxon>
        <taxon>Weeksellaceae</taxon>
        <taxon>Chryseobacterium group</taxon>
        <taxon>Chryseobacterium</taxon>
    </lineage>
</organism>
<accession>A0A1N7I7Z8</accession>
<dbReference type="RefSeq" id="WP_076352928.1">
    <property type="nucleotide sequence ID" value="NZ_CP033926.1"/>
</dbReference>
<dbReference type="Proteomes" id="UP000279541">
    <property type="component" value="Chromosome"/>
</dbReference>
<dbReference type="AlphaFoldDB" id="A0A1N7I7Z8"/>
<dbReference type="EMBL" id="FTNZ01000003">
    <property type="protein sequence ID" value="SIS33142.1"/>
    <property type="molecule type" value="Genomic_DNA"/>
</dbReference>
<dbReference type="EMBL" id="CP033926">
    <property type="protein sequence ID" value="AZB00826.1"/>
    <property type="molecule type" value="Genomic_DNA"/>
</dbReference>
<evidence type="ECO:0000313" key="4">
    <source>
        <dbReference type="Proteomes" id="UP000279541"/>
    </source>
</evidence>
<protein>
    <submittedName>
        <fullName evidence="2">Uncharacterized protein</fullName>
    </submittedName>
</protein>
<evidence type="ECO:0000313" key="2">
    <source>
        <dbReference type="EMBL" id="SIS33142.1"/>
    </source>
</evidence>
<evidence type="ECO:0000313" key="1">
    <source>
        <dbReference type="EMBL" id="AZB00826.1"/>
    </source>
</evidence>
<keyword evidence="4" id="KW-1185">Reference proteome</keyword>
<dbReference type="STRING" id="112234.SAMN05421768_103179"/>
<dbReference type="Proteomes" id="UP000186106">
    <property type="component" value="Unassembled WGS sequence"/>
</dbReference>